<dbReference type="AlphaFoldDB" id="A0A8S1HR89"/>
<dbReference type="Proteomes" id="UP000835052">
    <property type="component" value="Unassembled WGS sequence"/>
</dbReference>
<evidence type="ECO:0000256" key="2">
    <source>
        <dbReference type="SAM" id="SignalP"/>
    </source>
</evidence>
<organism evidence="3 4">
    <name type="scientific">Caenorhabditis auriculariae</name>
    <dbReference type="NCBI Taxonomy" id="2777116"/>
    <lineage>
        <taxon>Eukaryota</taxon>
        <taxon>Metazoa</taxon>
        <taxon>Ecdysozoa</taxon>
        <taxon>Nematoda</taxon>
        <taxon>Chromadorea</taxon>
        <taxon>Rhabditida</taxon>
        <taxon>Rhabditina</taxon>
        <taxon>Rhabditomorpha</taxon>
        <taxon>Rhabditoidea</taxon>
        <taxon>Rhabditidae</taxon>
        <taxon>Peloderinae</taxon>
        <taxon>Caenorhabditis</taxon>
    </lineage>
</organism>
<evidence type="ECO:0000313" key="4">
    <source>
        <dbReference type="Proteomes" id="UP000835052"/>
    </source>
</evidence>
<dbReference type="OrthoDB" id="5865607at2759"/>
<keyword evidence="2" id="KW-0732">Signal</keyword>
<proteinExistence type="predicted"/>
<dbReference type="EMBL" id="CAJGYM010000083">
    <property type="protein sequence ID" value="CAD6196996.1"/>
    <property type="molecule type" value="Genomic_DNA"/>
</dbReference>
<evidence type="ECO:0000313" key="3">
    <source>
        <dbReference type="EMBL" id="CAD6196996.1"/>
    </source>
</evidence>
<feature type="transmembrane region" description="Helical" evidence="1">
    <location>
        <begin position="123"/>
        <end position="143"/>
    </location>
</feature>
<keyword evidence="1" id="KW-0472">Membrane</keyword>
<evidence type="ECO:0000256" key="1">
    <source>
        <dbReference type="SAM" id="Phobius"/>
    </source>
</evidence>
<protein>
    <submittedName>
        <fullName evidence="3">Uncharacterized protein</fullName>
    </submittedName>
</protein>
<sequence>MLRLALFLCLAAIVKTDLVKTVYCKSHCNDYLRIQEPDIPQCLEEHLQMNHCGAIISCSWADVEAEKQRKPANSSEVTCCYKVVFKEKGDCDVQSAHFQQQQQQRSQSDEVTSRADCSNPQPLFLLIGVLTLLVVLMSCYIAWMSMRNNVKTLDPHPYSPVFAARPIREQRLLESVALA</sequence>
<comment type="caution">
    <text evidence="3">The sequence shown here is derived from an EMBL/GenBank/DDBJ whole genome shotgun (WGS) entry which is preliminary data.</text>
</comment>
<feature type="signal peptide" evidence="2">
    <location>
        <begin position="1"/>
        <end position="16"/>
    </location>
</feature>
<name>A0A8S1HR89_9PELO</name>
<feature type="chain" id="PRO_5035752211" evidence="2">
    <location>
        <begin position="17"/>
        <end position="179"/>
    </location>
</feature>
<reference evidence="3" key="1">
    <citation type="submission" date="2020-10" db="EMBL/GenBank/DDBJ databases">
        <authorList>
            <person name="Kikuchi T."/>
        </authorList>
    </citation>
    <scope>NUCLEOTIDE SEQUENCE</scope>
    <source>
        <strain evidence="3">NKZ352</strain>
    </source>
</reference>
<keyword evidence="1" id="KW-1133">Transmembrane helix</keyword>
<keyword evidence="4" id="KW-1185">Reference proteome</keyword>
<gene>
    <name evidence="3" type="ORF">CAUJ_LOCUS12907</name>
</gene>
<accession>A0A8S1HR89</accession>
<keyword evidence="1" id="KW-0812">Transmembrane</keyword>